<dbReference type="InterPro" id="IPR013216">
    <property type="entry name" value="Methyltransf_11"/>
</dbReference>
<dbReference type="PANTHER" id="PTHR43861">
    <property type="entry name" value="TRANS-ACONITATE 2-METHYLTRANSFERASE-RELATED"/>
    <property type="match status" value="1"/>
</dbReference>
<dbReference type="Proteomes" id="UP000020202">
    <property type="component" value="Unassembled WGS sequence"/>
</dbReference>
<accession>A0A7H5A9V5</accession>
<dbReference type="CDD" id="cd02440">
    <property type="entry name" value="AdoMet_MTases"/>
    <property type="match status" value="1"/>
</dbReference>
<name>A0A7H5A9V5_9ENTR</name>
<dbReference type="EMBL" id="JCNZ01000008">
    <property type="protein sequence ID" value="EWF89815.1"/>
    <property type="molecule type" value="Genomic_DNA"/>
</dbReference>
<dbReference type="SUPFAM" id="SSF53335">
    <property type="entry name" value="S-adenosyl-L-methionine-dependent methyltransferases"/>
    <property type="match status" value="1"/>
</dbReference>
<evidence type="ECO:0000259" key="1">
    <source>
        <dbReference type="Pfam" id="PF08241"/>
    </source>
</evidence>
<evidence type="ECO:0000313" key="2">
    <source>
        <dbReference type="EMBL" id="EWF89815.1"/>
    </source>
</evidence>
<sequence>MLPPLSGLRVVDLGCGYGWFCRWARDQGAARVDGLDLSSRMLDRAREMTRGEGIRYRCEDLQTLTLPADSCELVYSSLALHYLPDVAPLFATVYQALTPGGTLLFSAEHPIYTAPPRQGWLEDENGQKSWPVSHYQQEGERISNWFADGVKKQHRKLSSWINQLIAAGFIIEHLDEWGPTAEQIAAQPALDEEKERPMIFLLRARKPA</sequence>
<comment type="caution">
    <text evidence="2">The sequence shown here is derived from an EMBL/GenBank/DDBJ whole genome shotgun (WGS) entry which is preliminary data.</text>
</comment>
<dbReference type="InterPro" id="IPR029063">
    <property type="entry name" value="SAM-dependent_MTases_sf"/>
</dbReference>
<dbReference type="Pfam" id="PF08241">
    <property type="entry name" value="Methyltransf_11"/>
    <property type="match status" value="1"/>
</dbReference>
<feature type="domain" description="Methyltransferase type 11" evidence="1">
    <location>
        <begin position="11"/>
        <end position="105"/>
    </location>
</feature>
<dbReference type="Gene3D" id="3.40.50.150">
    <property type="entry name" value="Vaccinia Virus protein VP39"/>
    <property type="match status" value="1"/>
</dbReference>
<gene>
    <name evidence="2" type="ORF">L373_02318</name>
</gene>
<protein>
    <recommendedName>
        <fullName evidence="1">Methyltransferase type 11 domain-containing protein</fullName>
    </recommendedName>
</protein>
<evidence type="ECO:0000313" key="3">
    <source>
        <dbReference type="Proteomes" id="UP000020202"/>
    </source>
</evidence>
<proteinExistence type="predicted"/>
<dbReference type="GO" id="GO:0008757">
    <property type="term" value="F:S-adenosylmethionine-dependent methyltransferase activity"/>
    <property type="evidence" value="ECO:0007669"/>
    <property type="project" value="InterPro"/>
</dbReference>
<organism evidence="2 3">
    <name type="scientific">Klebsiella michiganensis</name>
    <dbReference type="NCBI Taxonomy" id="1134687"/>
    <lineage>
        <taxon>Bacteria</taxon>
        <taxon>Pseudomonadati</taxon>
        <taxon>Pseudomonadota</taxon>
        <taxon>Gammaproteobacteria</taxon>
        <taxon>Enterobacterales</taxon>
        <taxon>Enterobacteriaceae</taxon>
        <taxon>Klebsiella/Raoultella group</taxon>
        <taxon>Klebsiella</taxon>
    </lineage>
</organism>
<dbReference type="AlphaFoldDB" id="A0A7H5A9V5"/>
<dbReference type="PANTHER" id="PTHR43861:SF1">
    <property type="entry name" value="TRANS-ACONITATE 2-METHYLTRANSFERASE"/>
    <property type="match status" value="1"/>
</dbReference>
<reference evidence="2 3" key="1">
    <citation type="submission" date="2014-01" db="EMBL/GenBank/DDBJ databases">
        <title>The Genome Sequence of Klebsiella oxytoca MGH 27.</title>
        <authorList>
            <consortium name="The Broad Institute Genomics Platform"/>
            <consortium name="The Broad Institute Genome Sequencing Center for Infectious Disease"/>
            <person name="Murphy C."/>
            <person name="Cosimi L."/>
            <person name="Cerqueira G."/>
            <person name="Feldgarden M."/>
            <person name="Earl A."/>
            <person name="Hung D."/>
            <person name="Onderdonk A.B."/>
            <person name="Ferraro M.J."/>
            <person name="Hooper D."/>
            <person name="Dekker J."/>
            <person name="O'Brien T."/>
            <person name="Huang S."/>
            <person name="Quan V."/>
            <person name="Ernst C."/>
            <person name="Delaney M."/>
            <person name="DuBois A."/>
            <person name="Kim D.S."/>
            <person name="Young S.K."/>
            <person name="Zeng Q."/>
            <person name="Gargeya S."/>
            <person name="Fitzgerald M."/>
            <person name="Abouelleil A."/>
            <person name="Alvarado L."/>
            <person name="Berlin A.M."/>
            <person name="Chapman S.B."/>
            <person name="Gainer-Dewar J."/>
            <person name="Goldberg J."/>
            <person name="Gnerre S."/>
            <person name="Griggs A."/>
            <person name="Gujja S."/>
            <person name="Hansen M."/>
            <person name="Howarth C."/>
            <person name="Imamovic A."/>
            <person name="Ireland A."/>
            <person name="Larimer J."/>
            <person name="McCowan C."/>
            <person name="Murphy C."/>
            <person name="Pearson M."/>
            <person name="Poon T.W."/>
            <person name="Priest M."/>
            <person name="Roberts A."/>
            <person name="Saif S."/>
            <person name="Shea T."/>
            <person name="Sykes S."/>
            <person name="Wortman J."/>
            <person name="Nusbaum C."/>
            <person name="Birren B."/>
        </authorList>
    </citation>
    <scope>NUCLEOTIDE SEQUENCE [LARGE SCALE GENOMIC DNA]</scope>
    <source>
        <strain evidence="2 3">MGH 27</strain>
    </source>
</reference>